<evidence type="ECO:0000256" key="1">
    <source>
        <dbReference type="SAM" id="Phobius"/>
    </source>
</evidence>
<reference evidence="2 3" key="1">
    <citation type="submission" date="2021-03" db="EMBL/GenBank/DDBJ databases">
        <title>Leishmania (Mundinia) martiniquensis Genome sequencing and assembly.</title>
        <authorList>
            <person name="Almutairi H."/>
            <person name="Gatherer D."/>
        </authorList>
    </citation>
    <scope>NUCLEOTIDE SEQUENCE [LARGE SCALE GENOMIC DNA]</scope>
    <source>
        <strain evidence="2">LSCM1</strain>
    </source>
</reference>
<name>A0A836H6P6_9TRYP</name>
<proteinExistence type="predicted"/>
<dbReference type="GeneID" id="92516189"/>
<evidence type="ECO:0000313" key="2">
    <source>
        <dbReference type="EMBL" id="KAG5480542.1"/>
    </source>
</evidence>
<protein>
    <submittedName>
        <fullName evidence="2">Uncharacterized protein</fullName>
    </submittedName>
</protein>
<gene>
    <name evidence="2" type="ORF">LSCM1_06246</name>
</gene>
<keyword evidence="1" id="KW-0472">Membrane</keyword>
<keyword evidence="1" id="KW-1133">Transmembrane helix</keyword>
<accession>A0A836H6P6</accession>
<evidence type="ECO:0000313" key="3">
    <source>
        <dbReference type="Proteomes" id="UP000673552"/>
    </source>
</evidence>
<keyword evidence="3" id="KW-1185">Reference proteome</keyword>
<dbReference type="PANTHER" id="PTHR39669">
    <property type="entry name" value="MEMBRANE-ASSOCIATED PROTEIN"/>
    <property type="match status" value="1"/>
</dbReference>
<dbReference type="Proteomes" id="UP000673552">
    <property type="component" value="Chromosome 19"/>
</dbReference>
<sequence>MLTNTLCVDQGGMTELEKCTVAACASRCRNYEQPNLRARDYAMEIMNAAAYAANASTALSYVWPLLECGFLIDKVANTIEKPKYDTSFTTPSDEVHSCSALRTASVMLGTGFFVGSLMFILGIYILHRGAWIGASMKKMKEPFEE</sequence>
<dbReference type="RefSeq" id="XP_067179306.1">
    <property type="nucleotide sequence ID" value="XM_067323677.1"/>
</dbReference>
<dbReference type="KEGG" id="lmat:92516189"/>
<dbReference type="OrthoDB" id="252102at2759"/>
<dbReference type="AlphaFoldDB" id="A0A836H6P6"/>
<keyword evidence="1" id="KW-0812">Transmembrane</keyword>
<dbReference type="EMBL" id="JAFEUZ010000019">
    <property type="protein sequence ID" value="KAG5480542.1"/>
    <property type="molecule type" value="Genomic_DNA"/>
</dbReference>
<comment type="caution">
    <text evidence="2">The sequence shown here is derived from an EMBL/GenBank/DDBJ whole genome shotgun (WGS) entry which is preliminary data.</text>
</comment>
<organism evidence="2 3">
    <name type="scientific">Leishmania martiniquensis</name>
    <dbReference type="NCBI Taxonomy" id="1580590"/>
    <lineage>
        <taxon>Eukaryota</taxon>
        <taxon>Discoba</taxon>
        <taxon>Euglenozoa</taxon>
        <taxon>Kinetoplastea</taxon>
        <taxon>Metakinetoplastina</taxon>
        <taxon>Trypanosomatida</taxon>
        <taxon>Trypanosomatidae</taxon>
        <taxon>Leishmaniinae</taxon>
        <taxon>Leishmania</taxon>
    </lineage>
</organism>
<feature type="transmembrane region" description="Helical" evidence="1">
    <location>
        <begin position="106"/>
        <end position="126"/>
    </location>
</feature>
<dbReference type="PANTHER" id="PTHR39669:SF2">
    <property type="entry name" value="MEMBRANE-ASSOCIATED PROTEIN"/>
    <property type="match status" value="1"/>
</dbReference>